<dbReference type="AlphaFoldDB" id="F0WWB4"/>
<protein>
    <submittedName>
        <fullName evidence="2">AlNc14C317G10549 protein</fullName>
    </submittedName>
</protein>
<reference evidence="2" key="2">
    <citation type="submission" date="2011-02" db="EMBL/GenBank/DDBJ databases">
        <authorList>
            <person name="MacLean D."/>
        </authorList>
    </citation>
    <scope>NUCLEOTIDE SEQUENCE</scope>
</reference>
<feature type="region of interest" description="Disordered" evidence="1">
    <location>
        <begin position="35"/>
        <end position="101"/>
    </location>
</feature>
<feature type="compositionally biased region" description="Basic residues" evidence="1">
    <location>
        <begin position="64"/>
        <end position="77"/>
    </location>
</feature>
<accession>F0WWB4</accession>
<dbReference type="EMBL" id="FR824362">
    <property type="protein sequence ID" value="CCA25734.1"/>
    <property type="molecule type" value="Genomic_DNA"/>
</dbReference>
<name>F0WWB4_9STRA</name>
<proteinExistence type="predicted"/>
<feature type="compositionally biased region" description="Basic and acidic residues" evidence="1">
    <location>
        <begin position="51"/>
        <end position="63"/>
    </location>
</feature>
<evidence type="ECO:0000313" key="2">
    <source>
        <dbReference type="EMBL" id="CCA25734.1"/>
    </source>
</evidence>
<reference evidence="2" key="1">
    <citation type="journal article" date="2011" name="PLoS Biol.">
        <title>Gene gain and loss during evolution of obligate parasitism in the white rust pathogen of Arabidopsis thaliana.</title>
        <authorList>
            <person name="Kemen E."/>
            <person name="Gardiner A."/>
            <person name="Schultz-Larsen T."/>
            <person name="Kemen A.C."/>
            <person name="Balmuth A.L."/>
            <person name="Robert-Seilaniantz A."/>
            <person name="Bailey K."/>
            <person name="Holub E."/>
            <person name="Studholme D.J."/>
            <person name="Maclean D."/>
            <person name="Jones J.D."/>
        </authorList>
    </citation>
    <scope>NUCLEOTIDE SEQUENCE</scope>
</reference>
<evidence type="ECO:0000256" key="1">
    <source>
        <dbReference type="SAM" id="MobiDB-lite"/>
    </source>
</evidence>
<organism evidence="2">
    <name type="scientific">Albugo laibachii Nc14</name>
    <dbReference type="NCBI Taxonomy" id="890382"/>
    <lineage>
        <taxon>Eukaryota</taxon>
        <taxon>Sar</taxon>
        <taxon>Stramenopiles</taxon>
        <taxon>Oomycota</taxon>
        <taxon>Peronosporomycetes</taxon>
        <taxon>Albuginales</taxon>
        <taxon>Albuginaceae</taxon>
        <taxon>Albugo</taxon>
    </lineage>
</organism>
<sequence length="212" mass="24397">MFTKDRVVRTTQHIKNIKTLSEDANLQLIRDMNENHEPRFSEETIDNSSDDCGHREELISDSKKLKKRGKRGQRKNKTKNEDLGTKPRMGMDARYGETKSPPRERIGAIYRVDQNNRSEAMKSANRVDWEHAAESEIVSLKAIPLRTKSVLKTKTDADGNVERYKASMVACGNEQAFCENYTLIFTTVTIMTTTHATWTRFSQKKTSSEKHR</sequence>
<dbReference type="HOGENOM" id="CLU_001650_4_1_1"/>
<feature type="compositionally biased region" description="Basic and acidic residues" evidence="1">
    <location>
        <begin position="78"/>
        <end position="101"/>
    </location>
</feature>
<gene>
    <name evidence="2" type="primary">AlNc14C317G10549</name>
    <name evidence="2" type="ORF">ALNC14_118780</name>
</gene>